<evidence type="ECO:0000256" key="3">
    <source>
        <dbReference type="ARBA" id="ARBA00022679"/>
    </source>
</evidence>
<dbReference type="GO" id="GO:0005829">
    <property type="term" value="C:cytosol"/>
    <property type="evidence" value="ECO:0007669"/>
    <property type="project" value="TreeGrafter"/>
</dbReference>
<sequence>MDHMRILFAGTPQAAVTPLKVLSQAGGDLQLVGVLTRPDAPSGRGRKLTPSPVKEAAQELGLPVVEASPDSEEFFEQIEALHPDLAAVVAYGKILKPPALNALPLGWYNLHFSLLPQYRGAAPVQRAIWAGEEITGATVFKIGPGLDDGPILAQSTVEIGPQETAGELLDRLSTDGAYLLAAALQGLAEGKISAHDQEEGVFETASKIHPADAHIRFDVPAFAVDRQIRACTPQPGAWCRVHRGDDPGRDDPGRDSLGGDDPAWNAANKPISGHGTGSGITMTLGRAHIDKSNNPSRPPRLSPGQVAVTKKHVWVGTLTNPLELDLVKPQGKKMMKAADWARGAHLSPRAYCD</sequence>
<dbReference type="Proteomes" id="UP000005777">
    <property type="component" value="Unassembled WGS sequence"/>
</dbReference>
<dbReference type="InterPro" id="IPR005793">
    <property type="entry name" value="Formyl_trans_C"/>
</dbReference>
<dbReference type="HAMAP" id="MF_00182">
    <property type="entry name" value="Formyl_trans"/>
    <property type="match status" value="1"/>
</dbReference>
<evidence type="ECO:0000259" key="8">
    <source>
        <dbReference type="Pfam" id="PF02911"/>
    </source>
</evidence>
<evidence type="ECO:0000313" key="9">
    <source>
        <dbReference type="EMBL" id="EQW18122.1"/>
    </source>
</evidence>
<dbReference type="eggNOG" id="COG0223">
    <property type="taxonomic scope" value="Bacteria"/>
</dbReference>
<dbReference type="InterPro" id="IPR011034">
    <property type="entry name" value="Formyl_transferase-like_C_sf"/>
</dbReference>
<comment type="caution">
    <text evidence="9">The sequence shown here is derived from an EMBL/GenBank/DDBJ whole genome shotgun (WGS) entry which is preliminary data.</text>
</comment>
<dbReference type="SUPFAM" id="SSF53328">
    <property type="entry name" value="Formyltransferase"/>
    <property type="match status" value="1"/>
</dbReference>
<evidence type="ECO:0000256" key="5">
    <source>
        <dbReference type="HAMAP-Rule" id="MF_00182"/>
    </source>
</evidence>
<comment type="similarity">
    <text evidence="1 5">Belongs to the Fmt family.</text>
</comment>
<comment type="catalytic activity">
    <reaction evidence="5">
        <text>L-methionyl-tRNA(fMet) + (6R)-10-formyltetrahydrofolate = N-formyl-L-methionyl-tRNA(fMet) + (6S)-5,6,7,8-tetrahydrofolate + H(+)</text>
        <dbReference type="Rhea" id="RHEA:24380"/>
        <dbReference type="Rhea" id="RHEA-COMP:9952"/>
        <dbReference type="Rhea" id="RHEA-COMP:9953"/>
        <dbReference type="ChEBI" id="CHEBI:15378"/>
        <dbReference type="ChEBI" id="CHEBI:57453"/>
        <dbReference type="ChEBI" id="CHEBI:78530"/>
        <dbReference type="ChEBI" id="CHEBI:78844"/>
        <dbReference type="ChEBI" id="CHEBI:195366"/>
        <dbReference type="EC" id="2.1.2.9"/>
    </reaction>
</comment>
<keyword evidence="3 5" id="KW-0808">Transferase</keyword>
<dbReference type="AlphaFoldDB" id="W1MXE9"/>
<evidence type="ECO:0000259" key="7">
    <source>
        <dbReference type="Pfam" id="PF00551"/>
    </source>
</evidence>
<reference evidence="9 10" key="1">
    <citation type="submission" date="2012-01" db="EMBL/GenBank/DDBJ databases">
        <title>The Genome Sequence of Scardovia inopinata F0304.</title>
        <authorList>
            <consortium name="The Broad Institute Genome Sequencing Platform"/>
            <person name="Earl A."/>
            <person name="Ward D."/>
            <person name="Feldgarden M."/>
            <person name="Gevers D."/>
            <person name="Izard J."/>
            <person name="Baranova O.V."/>
            <person name="Blanton J.M."/>
            <person name="Tanner A.C."/>
            <person name="Dewhirst F.E."/>
            <person name="Young S.K."/>
            <person name="Zeng Q."/>
            <person name="Gargeya S."/>
            <person name="Fitzgerald M."/>
            <person name="Haas B."/>
            <person name="Abouelleil A."/>
            <person name="Alvarado L."/>
            <person name="Arachchi H.M."/>
            <person name="Berlin A."/>
            <person name="Chapman S.B."/>
            <person name="Gearin G."/>
            <person name="Goldberg J."/>
            <person name="Griggs A."/>
            <person name="Gujja S."/>
            <person name="Hansen M."/>
            <person name="Heiman D."/>
            <person name="Howarth C."/>
            <person name="Larimer J."/>
            <person name="Lui A."/>
            <person name="MacDonald P.J."/>
            <person name="McCowen C."/>
            <person name="Montmayeur A."/>
            <person name="Murphy C."/>
            <person name="Neiman D."/>
            <person name="Pearson M."/>
            <person name="Priest M."/>
            <person name="Roberts A."/>
            <person name="Saif S."/>
            <person name="Shea T."/>
            <person name="Sisk P."/>
            <person name="Stolte C."/>
            <person name="Sykes S."/>
            <person name="Wortman J."/>
            <person name="Nusbaum C."/>
            <person name="Birren B."/>
        </authorList>
    </citation>
    <scope>NUCLEOTIDE SEQUENCE [LARGE SCALE GENOMIC DNA]</scope>
    <source>
        <strain evidence="9 10">F0304</strain>
    </source>
</reference>
<dbReference type="NCBIfam" id="TIGR00460">
    <property type="entry name" value="fmt"/>
    <property type="match status" value="1"/>
</dbReference>
<name>W1MXE9_SCAIO</name>
<feature type="domain" description="Formyl transferase C-terminal" evidence="8">
    <location>
        <begin position="207"/>
        <end position="242"/>
    </location>
</feature>
<organism evidence="9 10">
    <name type="scientific">Scardovia inopinata F0304</name>
    <dbReference type="NCBI Taxonomy" id="641146"/>
    <lineage>
        <taxon>Bacteria</taxon>
        <taxon>Bacillati</taxon>
        <taxon>Actinomycetota</taxon>
        <taxon>Actinomycetes</taxon>
        <taxon>Bifidobacteriales</taxon>
        <taxon>Bifidobacteriaceae</taxon>
        <taxon>Scardovia</taxon>
    </lineage>
</organism>
<dbReference type="InterPro" id="IPR002376">
    <property type="entry name" value="Formyl_transf_N"/>
</dbReference>
<gene>
    <name evidence="5" type="primary">fmt</name>
    <name evidence="9" type="ORF">HMPREF9020_01490</name>
</gene>
<evidence type="ECO:0000256" key="4">
    <source>
        <dbReference type="ARBA" id="ARBA00022917"/>
    </source>
</evidence>
<evidence type="ECO:0000313" key="10">
    <source>
        <dbReference type="Proteomes" id="UP000005777"/>
    </source>
</evidence>
<dbReference type="CDD" id="cd08704">
    <property type="entry name" value="Met_tRNA_FMT_C"/>
    <property type="match status" value="1"/>
</dbReference>
<evidence type="ECO:0000256" key="1">
    <source>
        <dbReference type="ARBA" id="ARBA00010699"/>
    </source>
</evidence>
<dbReference type="PANTHER" id="PTHR11138">
    <property type="entry name" value="METHIONYL-TRNA FORMYLTRANSFERASE"/>
    <property type="match status" value="1"/>
</dbReference>
<dbReference type="InterPro" id="IPR041711">
    <property type="entry name" value="Met-tRNA-FMT_N"/>
</dbReference>
<comment type="function">
    <text evidence="5">Attaches a formyl group to the free amino group of methionyl-tRNA(fMet). The formyl group appears to play a dual role in the initiator identity of N-formylmethionyl-tRNA by promoting its recognition by IF2 and preventing the misappropriation of this tRNA by the elongation apparatus.</text>
</comment>
<dbReference type="SUPFAM" id="SSF50486">
    <property type="entry name" value="FMT C-terminal domain-like"/>
    <property type="match status" value="2"/>
</dbReference>
<keyword evidence="4 5" id="KW-0648">Protein biosynthesis</keyword>
<dbReference type="GO" id="GO:0004479">
    <property type="term" value="F:methionyl-tRNA formyltransferase activity"/>
    <property type="evidence" value="ECO:0007669"/>
    <property type="project" value="UniProtKB-UniRule"/>
</dbReference>
<feature type="compositionally biased region" description="Basic and acidic residues" evidence="6">
    <location>
        <begin position="242"/>
        <end position="254"/>
    </location>
</feature>
<accession>W1MXE9</accession>
<dbReference type="Gene3D" id="3.40.50.12230">
    <property type="match status" value="1"/>
</dbReference>
<dbReference type="InterPro" id="IPR036477">
    <property type="entry name" value="Formyl_transf_N_sf"/>
</dbReference>
<feature type="binding site" evidence="5">
    <location>
        <begin position="113"/>
        <end position="116"/>
    </location>
    <ligand>
        <name>(6S)-5,6,7,8-tetrahydrofolate</name>
        <dbReference type="ChEBI" id="CHEBI:57453"/>
    </ligand>
</feature>
<feature type="domain" description="Formyl transferase C-terminal" evidence="8">
    <location>
        <begin position="281"/>
        <end position="344"/>
    </location>
</feature>
<dbReference type="CDD" id="cd08646">
    <property type="entry name" value="FMT_core_Met-tRNA-FMT_N"/>
    <property type="match status" value="1"/>
</dbReference>
<dbReference type="EMBL" id="ADCX01000002">
    <property type="protein sequence ID" value="EQW18122.1"/>
    <property type="molecule type" value="Genomic_DNA"/>
</dbReference>
<keyword evidence="10" id="KW-1185">Reference proteome</keyword>
<evidence type="ECO:0000256" key="2">
    <source>
        <dbReference type="ARBA" id="ARBA00012261"/>
    </source>
</evidence>
<feature type="region of interest" description="Disordered" evidence="6">
    <location>
        <begin position="241"/>
        <end position="280"/>
    </location>
</feature>
<dbReference type="InterPro" id="IPR005794">
    <property type="entry name" value="Fmt"/>
</dbReference>
<dbReference type="Pfam" id="PF02911">
    <property type="entry name" value="Formyl_trans_C"/>
    <property type="match status" value="2"/>
</dbReference>
<dbReference type="EC" id="2.1.2.9" evidence="2 5"/>
<dbReference type="PANTHER" id="PTHR11138:SF5">
    <property type="entry name" value="METHIONYL-TRNA FORMYLTRANSFERASE, MITOCHONDRIAL"/>
    <property type="match status" value="1"/>
</dbReference>
<protein>
    <recommendedName>
        <fullName evidence="2 5">Methionyl-tRNA formyltransferase</fullName>
        <ecNumber evidence="2 5">2.1.2.9</ecNumber>
    </recommendedName>
</protein>
<dbReference type="HOGENOM" id="CLU_033347_1_0_11"/>
<evidence type="ECO:0000256" key="6">
    <source>
        <dbReference type="SAM" id="MobiDB-lite"/>
    </source>
</evidence>
<proteinExistence type="inferred from homology"/>
<dbReference type="InterPro" id="IPR044135">
    <property type="entry name" value="Met-tRNA-FMT_C"/>
</dbReference>
<dbReference type="Pfam" id="PF00551">
    <property type="entry name" value="Formyl_trans_N"/>
    <property type="match status" value="1"/>
</dbReference>
<feature type="domain" description="Formyl transferase N-terminal" evidence="7">
    <location>
        <begin position="4"/>
        <end position="182"/>
    </location>
</feature>